<gene>
    <name evidence="23" type="ORF">TEA_024327</name>
</gene>
<keyword evidence="24" id="KW-1185">Reference proteome</keyword>
<dbReference type="AlphaFoldDB" id="A0A4S4EPZ0"/>
<dbReference type="InterPro" id="IPR032675">
    <property type="entry name" value="LRR_dom_sf"/>
</dbReference>
<dbReference type="GO" id="GO:0005886">
    <property type="term" value="C:plasma membrane"/>
    <property type="evidence" value="ECO:0007669"/>
    <property type="project" value="UniProtKB-SubCell"/>
</dbReference>
<dbReference type="SUPFAM" id="SSF56112">
    <property type="entry name" value="Protein kinase-like (PK-like)"/>
    <property type="match status" value="1"/>
</dbReference>
<dbReference type="SUPFAM" id="SSF52047">
    <property type="entry name" value="RNI-like"/>
    <property type="match status" value="1"/>
</dbReference>
<feature type="transmembrane region" description="Helical" evidence="21">
    <location>
        <begin position="12"/>
        <end position="32"/>
    </location>
</feature>
<name>A0A4S4EPZ0_CAMSN</name>
<dbReference type="InterPro" id="IPR000719">
    <property type="entry name" value="Prot_kinase_dom"/>
</dbReference>
<dbReference type="InterPro" id="IPR051716">
    <property type="entry name" value="Plant_RL_S/T_kinase"/>
</dbReference>
<evidence type="ECO:0000256" key="16">
    <source>
        <dbReference type="ARBA" id="ARBA00023170"/>
    </source>
</evidence>
<evidence type="ECO:0000259" key="22">
    <source>
        <dbReference type="PROSITE" id="PS50011"/>
    </source>
</evidence>
<evidence type="ECO:0000256" key="1">
    <source>
        <dbReference type="ARBA" id="ARBA00004236"/>
    </source>
</evidence>
<comment type="catalytic activity">
    <reaction evidence="18">
        <text>L-threonyl-[protein] + ATP = O-phospho-L-threonyl-[protein] + ADP + H(+)</text>
        <dbReference type="Rhea" id="RHEA:46608"/>
        <dbReference type="Rhea" id="RHEA-COMP:11060"/>
        <dbReference type="Rhea" id="RHEA-COMP:11605"/>
        <dbReference type="ChEBI" id="CHEBI:15378"/>
        <dbReference type="ChEBI" id="CHEBI:30013"/>
        <dbReference type="ChEBI" id="CHEBI:30616"/>
        <dbReference type="ChEBI" id="CHEBI:61977"/>
        <dbReference type="ChEBI" id="CHEBI:456216"/>
        <dbReference type="EC" id="2.7.11.1"/>
    </reaction>
</comment>
<dbReference type="GO" id="GO:0051707">
    <property type="term" value="P:response to other organism"/>
    <property type="evidence" value="ECO:0007669"/>
    <property type="project" value="UniProtKB-ARBA"/>
</dbReference>
<dbReference type="GO" id="GO:0006952">
    <property type="term" value="P:defense response"/>
    <property type="evidence" value="ECO:0007669"/>
    <property type="project" value="UniProtKB-ARBA"/>
</dbReference>
<dbReference type="PROSITE" id="PS51450">
    <property type="entry name" value="LRR"/>
    <property type="match status" value="1"/>
</dbReference>
<evidence type="ECO:0000256" key="17">
    <source>
        <dbReference type="ARBA" id="ARBA00023180"/>
    </source>
</evidence>
<keyword evidence="17" id="KW-0325">Glycoprotein</keyword>
<dbReference type="STRING" id="542762.A0A4S4EPZ0"/>
<dbReference type="GO" id="GO:0004674">
    <property type="term" value="F:protein serine/threonine kinase activity"/>
    <property type="evidence" value="ECO:0007669"/>
    <property type="project" value="UniProtKB-KW"/>
</dbReference>
<evidence type="ECO:0000256" key="19">
    <source>
        <dbReference type="ARBA" id="ARBA00048679"/>
    </source>
</evidence>
<dbReference type="Gene3D" id="3.30.200.20">
    <property type="entry name" value="Phosphorylase Kinase, domain 1"/>
    <property type="match status" value="1"/>
</dbReference>
<dbReference type="FunFam" id="3.80.10.10:FF:000317">
    <property type="entry name" value="Inactive leucine-rich repeat receptor-like protein kinase"/>
    <property type="match status" value="1"/>
</dbReference>
<dbReference type="InterPro" id="IPR001611">
    <property type="entry name" value="Leu-rich_rpt"/>
</dbReference>
<dbReference type="FunFam" id="3.30.200.20:FF:000309">
    <property type="entry name" value="Leucine-rich repeat receptor protein kinase MSP1"/>
    <property type="match status" value="1"/>
</dbReference>
<evidence type="ECO:0000256" key="12">
    <source>
        <dbReference type="ARBA" id="ARBA00022777"/>
    </source>
</evidence>
<dbReference type="InterPro" id="IPR003591">
    <property type="entry name" value="Leu-rich_rpt_typical-subtyp"/>
</dbReference>
<feature type="binding site" evidence="20">
    <location>
        <position position="634"/>
    </location>
    <ligand>
        <name>ATP</name>
        <dbReference type="ChEBI" id="CHEBI:30616"/>
    </ligand>
</feature>
<evidence type="ECO:0000256" key="14">
    <source>
        <dbReference type="ARBA" id="ARBA00022989"/>
    </source>
</evidence>
<reference evidence="23 24" key="1">
    <citation type="journal article" date="2018" name="Proc. Natl. Acad. Sci. U.S.A.">
        <title>Draft genome sequence of Camellia sinensis var. sinensis provides insights into the evolution of the tea genome and tea quality.</title>
        <authorList>
            <person name="Wei C."/>
            <person name="Yang H."/>
            <person name="Wang S."/>
            <person name="Zhao J."/>
            <person name="Liu C."/>
            <person name="Gao L."/>
            <person name="Xia E."/>
            <person name="Lu Y."/>
            <person name="Tai Y."/>
            <person name="She G."/>
            <person name="Sun J."/>
            <person name="Cao H."/>
            <person name="Tong W."/>
            <person name="Gao Q."/>
            <person name="Li Y."/>
            <person name="Deng W."/>
            <person name="Jiang X."/>
            <person name="Wang W."/>
            <person name="Chen Q."/>
            <person name="Zhang S."/>
            <person name="Li H."/>
            <person name="Wu J."/>
            <person name="Wang P."/>
            <person name="Li P."/>
            <person name="Shi C."/>
            <person name="Zheng F."/>
            <person name="Jian J."/>
            <person name="Huang B."/>
            <person name="Shan D."/>
            <person name="Shi M."/>
            <person name="Fang C."/>
            <person name="Yue Y."/>
            <person name="Li F."/>
            <person name="Li D."/>
            <person name="Wei S."/>
            <person name="Han B."/>
            <person name="Jiang C."/>
            <person name="Yin Y."/>
            <person name="Xia T."/>
            <person name="Zhang Z."/>
            <person name="Bennetzen J.L."/>
            <person name="Zhao S."/>
            <person name="Wan X."/>
        </authorList>
    </citation>
    <scope>NUCLEOTIDE SEQUENCE [LARGE SCALE GENOMIC DNA]</scope>
    <source>
        <strain evidence="24">cv. Shuchazao</strain>
        <tissue evidence="23">Leaf</tissue>
    </source>
</reference>
<feature type="domain" description="Protein kinase" evidence="22">
    <location>
        <begin position="606"/>
        <end position="874"/>
    </location>
</feature>
<dbReference type="PRINTS" id="PR00019">
    <property type="entry name" value="LEURICHRPT"/>
</dbReference>
<keyword evidence="11 20" id="KW-0547">Nucleotide-binding</keyword>
<dbReference type="PANTHER" id="PTHR48053">
    <property type="entry name" value="LEUCINE RICH REPEAT FAMILY PROTEIN, EXPRESSED"/>
    <property type="match status" value="1"/>
</dbReference>
<comment type="subcellular location">
    <subcellularLocation>
        <location evidence="1">Cell membrane</location>
    </subcellularLocation>
    <subcellularLocation>
        <location evidence="2">Membrane</location>
        <topology evidence="2">Single-pass type I membrane protein</topology>
    </subcellularLocation>
</comment>
<feature type="transmembrane region" description="Helical" evidence="21">
    <location>
        <begin position="541"/>
        <end position="564"/>
    </location>
</feature>
<keyword evidence="4" id="KW-0723">Serine/threonine-protein kinase</keyword>
<dbReference type="InterPro" id="IPR017441">
    <property type="entry name" value="Protein_kinase_ATP_BS"/>
</dbReference>
<protein>
    <recommendedName>
        <fullName evidence="3">non-specific serine/threonine protein kinase</fullName>
        <ecNumber evidence="3">2.7.11.1</ecNumber>
    </recommendedName>
</protein>
<evidence type="ECO:0000256" key="21">
    <source>
        <dbReference type="SAM" id="Phobius"/>
    </source>
</evidence>
<dbReference type="PANTHER" id="PTHR48053:SF126">
    <property type="entry name" value="MDIS1-INTERACTING RECEPTOR LIKE KINASE 2-LIKE ISOFORM X1"/>
    <property type="match status" value="1"/>
</dbReference>
<proteinExistence type="predicted"/>
<keyword evidence="13 20" id="KW-0067">ATP-binding</keyword>
<evidence type="ECO:0000256" key="18">
    <source>
        <dbReference type="ARBA" id="ARBA00047899"/>
    </source>
</evidence>
<accession>A0A4S4EPZ0</accession>
<sequence length="900" mass="99196">MHTSITSENNMTFFVYYVVLVATIIIIVPASAKPSSFSLSMEAKALRISGWWSGNISSANHCELQGITCNEARSVTRIDLHLSYTYPSRKLEYMNWTSLPNLGYLNLSYCFLAGSISDNIGSLSKLTSLDLSSNSQLEGALPLTLGNLTQLVELNISGTQISGPIPSELAAPSLKRFVKNLVKLDMGYNMLNGPMPSSISQLTSLTSLDLSSNIISGSIPPEIGKLKNLVSLDMGSNMLSGPIPSYIGQLTNLILLYLSLNRFNGSIPPVIWKLKNLRKISMHDNLFSGPIPSSFGQLSNLIFLDLSSNRIGGSIPHEIWKLKNLQVINMGHNILSGPISSFLGELIDLTYLDLSSNRLNGSIPPEIGDLTHLSYLDLSSNFLAGRIPWSLDQLTNLYSLNLSANQMDGMVPPDLGGLPSLSELDLSSNQLSGHILNLQFTNAIQYLDLSQNQLIGPLPEKLGQLSNLFYLGLSNNYLNGIIPTGLASLPLEYLNLSHNNLSGEIPIGFTGRHGSVDLSNNAFEGQIPHRCQHAHLKKEEVLHILFISLPLIAIFLALIGFMFLCRAKVKYNQSVARVIKNGDMCLIWNYDGKIAYKDIIAATNDFDIRYCIGTGGYGSVYRAQLPSGKVFALKKLHRFEAEDPNFDKSFKNEVQMLTKIRHRNIVKLYGFCLHNKCMFLVYEYLERGSLFCSLRIDVEAVELGWTQRVNIIKAIAHALSYLHNDCNPPIVHRDISSNNILLNSELEACVSDFGTARLLYPDSSNQTVIAGTYGYIAPELAYTMVVTEKSDVYSFGVVALETIIGKHPGELLSSLASLSAQNIMLSDILDSRLPHPTNPTVVRNIVLATALAFACVHSEPRSRPTMLFVSQELLVCKKTLATPFRAISLRQLLNPELDFT</sequence>
<comment type="caution">
    <text evidence="23">The sequence shown here is derived from an EMBL/GenBank/DDBJ whole genome shotgun (WGS) entry which is preliminary data.</text>
</comment>
<evidence type="ECO:0000256" key="20">
    <source>
        <dbReference type="PROSITE-ProRule" id="PRU10141"/>
    </source>
</evidence>
<evidence type="ECO:0000256" key="9">
    <source>
        <dbReference type="ARBA" id="ARBA00022729"/>
    </source>
</evidence>
<dbReference type="EC" id="2.7.11.1" evidence="3"/>
<evidence type="ECO:0000256" key="4">
    <source>
        <dbReference type="ARBA" id="ARBA00022527"/>
    </source>
</evidence>
<evidence type="ECO:0000256" key="6">
    <source>
        <dbReference type="ARBA" id="ARBA00022614"/>
    </source>
</evidence>
<keyword evidence="16" id="KW-0675">Receptor</keyword>
<keyword evidence="7" id="KW-0808">Transferase</keyword>
<keyword evidence="9" id="KW-0732">Signal</keyword>
<evidence type="ECO:0000256" key="2">
    <source>
        <dbReference type="ARBA" id="ARBA00004479"/>
    </source>
</evidence>
<dbReference type="Pfam" id="PF00560">
    <property type="entry name" value="LRR_1"/>
    <property type="match status" value="10"/>
</dbReference>
<evidence type="ECO:0000256" key="3">
    <source>
        <dbReference type="ARBA" id="ARBA00012513"/>
    </source>
</evidence>
<evidence type="ECO:0000256" key="15">
    <source>
        <dbReference type="ARBA" id="ARBA00023136"/>
    </source>
</evidence>
<evidence type="ECO:0000256" key="11">
    <source>
        <dbReference type="ARBA" id="ARBA00022741"/>
    </source>
</evidence>
<evidence type="ECO:0000256" key="5">
    <source>
        <dbReference type="ARBA" id="ARBA00022553"/>
    </source>
</evidence>
<keyword evidence="5" id="KW-0597">Phosphoprotein</keyword>
<keyword evidence="6" id="KW-0433">Leucine-rich repeat</keyword>
<dbReference type="Gene3D" id="1.10.510.10">
    <property type="entry name" value="Transferase(Phosphotransferase) domain 1"/>
    <property type="match status" value="1"/>
</dbReference>
<keyword evidence="12" id="KW-0418">Kinase</keyword>
<keyword evidence="8 21" id="KW-0812">Transmembrane</keyword>
<dbReference type="PROSITE" id="PS50011">
    <property type="entry name" value="PROTEIN_KINASE_DOM"/>
    <property type="match status" value="1"/>
</dbReference>
<evidence type="ECO:0000256" key="10">
    <source>
        <dbReference type="ARBA" id="ARBA00022737"/>
    </source>
</evidence>
<dbReference type="InterPro" id="IPR008266">
    <property type="entry name" value="Tyr_kinase_AS"/>
</dbReference>
<dbReference type="Pfam" id="PF00069">
    <property type="entry name" value="Pkinase"/>
    <property type="match status" value="1"/>
</dbReference>
<organism evidence="23 24">
    <name type="scientific">Camellia sinensis var. sinensis</name>
    <name type="common">China tea</name>
    <dbReference type="NCBI Taxonomy" id="542762"/>
    <lineage>
        <taxon>Eukaryota</taxon>
        <taxon>Viridiplantae</taxon>
        <taxon>Streptophyta</taxon>
        <taxon>Embryophyta</taxon>
        <taxon>Tracheophyta</taxon>
        <taxon>Spermatophyta</taxon>
        <taxon>Magnoliopsida</taxon>
        <taxon>eudicotyledons</taxon>
        <taxon>Gunneridae</taxon>
        <taxon>Pentapetalae</taxon>
        <taxon>asterids</taxon>
        <taxon>Ericales</taxon>
        <taxon>Theaceae</taxon>
        <taxon>Camellia</taxon>
    </lineage>
</organism>
<dbReference type="GO" id="GO:0005524">
    <property type="term" value="F:ATP binding"/>
    <property type="evidence" value="ECO:0007669"/>
    <property type="project" value="UniProtKB-UniRule"/>
</dbReference>
<comment type="catalytic activity">
    <reaction evidence="19">
        <text>L-seryl-[protein] + ATP = O-phospho-L-seryl-[protein] + ADP + H(+)</text>
        <dbReference type="Rhea" id="RHEA:17989"/>
        <dbReference type="Rhea" id="RHEA-COMP:9863"/>
        <dbReference type="Rhea" id="RHEA-COMP:11604"/>
        <dbReference type="ChEBI" id="CHEBI:15378"/>
        <dbReference type="ChEBI" id="CHEBI:29999"/>
        <dbReference type="ChEBI" id="CHEBI:30616"/>
        <dbReference type="ChEBI" id="CHEBI:83421"/>
        <dbReference type="ChEBI" id="CHEBI:456216"/>
        <dbReference type="EC" id="2.7.11.1"/>
    </reaction>
</comment>
<dbReference type="FunFam" id="1.10.510.10:FF:000445">
    <property type="entry name" value="MDIS1-interacting receptor like kinase 2"/>
    <property type="match status" value="1"/>
</dbReference>
<dbReference type="SMART" id="SM00369">
    <property type="entry name" value="LRR_TYP"/>
    <property type="match status" value="8"/>
</dbReference>
<evidence type="ECO:0000256" key="13">
    <source>
        <dbReference type="ARBA" id="ARBA00022840"/>
    </source>
</evidence>
<dbReference type="PROSITE" id="PS00107">
    <property type="entry name" value="PROTEIN_KINASE_ATP"/>
    <property type="match status" value="1"/>
</dbReference>
<evidence type="ECO:0000256" key="7">
    <source>
        <dbReference type="ARBA" id="ARBA00022679"/>
    </source>
</evidence>
<evidence type="ECO:0000313" key="23">
    <source>
        <dbReference type="EMBL" id="THG18384.1"/>
    </source>
</evidence>
<dbReference type="FunFam" id="3.80.10.10:FF:000383">
    <property type="entry name" value="Leucine-rich repeat receptor protein kinase EMS1"/>
    <property type="match status" value="1"/>
</dbReference>
<dbReference type="EMBL" id="SDRB02003087">
    <property type="protein sequence ID" value="THG18384.1"/>
    <property type="molecule type" value="Genomic_DNA"/>
</dbReference>
<dbReference type="Proteomes" id="UP000306102">
    <property type="component" value="Unassembled WGS sequence"/>
</dbReference>
<dbReference type="Gene3D" id="3.80.10.10">
    <property type="entry name" value="Ribonuclease Inhibitor"/>
    <property type="match status" value="5"/>
</dbReference>
<dbReference type="SMART" id="SM00365">
    <property type="entry name" value="LRR_SD22"/>
    <property type="match status" value="6"/>
</dbReference>
<keyword evidence="15 21" id="KW-0472">Membrane</keyword>
<evidence type="ECO:0000313" key="24">
    <source>
        <dbReference type="Proteomes" id="UP000306102"/>
    </source>
</evidence>
<evidence type="ECO:0000256" key="8">
    <source>
        <dbReference type="ARBA" id="ARBA00022692"/>
    </source>
</evidence>
<keyword evidence="14 21" id="KW-1133">Transmembrane helix</keyword>
<keyword evidence="10" id="KW-0677">Repeat</keyword>
<dbReference type="InterPro" id="IPR011009">
    <property type="entry name" value="Kinase-like_dom_sf"/>
</dbReference>
<dbReference type="PROSITE" id="PS00109">
    <property type="entry name" value="PROTEIN_KINASE_TYR"/>
    <property type="match status" value="1"/>
</dbReference>